<dbReference type="Proteomes" id="UP000321058">
    <property type="component" value="Unassembled WGS sequence"/>
</dbReference>
<evidence type="ECO:0000313" key="9">
    <source>
        <dbReference type="Proteomes" id="UP000321058"/>
    </source>
</evidence>
<keyword evidence="1 6" id="KW-0285">Flavoprotein</keyword>
<dbReference type="EMBL" id="BKAJ01000051">
    <property type="protein sequence ID" value="GEP55996.1"/>
    <property type="molecule type" value="Genomic_DNA"/>
</dbReference>
<feature type="binding site" evidence="6">
    <location>
        <position position="111"/>
    </location>
    <ligand>
        <name>FMN</name>
        <dbReference type="ChEBI" id="CHEBI:58210"/>
    </ligand>
</feature>
<dbReference type="Pfam" id="PF00296">
    <property type="entry name" value="Bac_luciferase"/>
    <property type="match status" value="1"/>
</dbReference>
<dbReference type="Gene3D" id="3.20.20.30">
    <property type="entry name" value="Luciferase-like domain"/>
    <property type="match status" value="1"/>
</dbReference>
<dbReference type="InterPro" id="IPR016215">
    <property type="entry name" value="NTA_MOA"/>
</dbReference>
<name>A0A512NAJ4_9HYPH</name>
<comment type="similarity">
    <text evidence="5">Belongs to the NtaA/SnaA/DszA monooxygenase family.</text>
</comment>
<evidence type="ECO:0000256" key="3">
    <source>
        <dbReference type="ARBA" id="ARBA00023002"/>
    </source>
</evidence>
<dbReference type="PIRSF" id="PIRSF000337">
    <property type="entry name" value="NTA_MOA"/>
    <property type="match status" value="1"/>
</dbReference>
<evidence type="ECO:0000256" key="1">
    <source>
        <dbReference type="ARBA" id="ARBA00022630"/>
    </source>
</evidence>
<feature type="binding site" evidence="6">
    <location>
        <position position="236"/>
    </location>
    <ligand>
        <name>FMN</name>
        <dbReference type="ChEBI" id="CHEBI:58210"/>
    </ligand>
</feature>
<dbReference type="NCBIfam" id="TIGR03860">
    <property type="entry name" value="FMN_nitrolo"/>
    <property type="match status" value="1"/>
</dbReference>
<reference evidence="8 9" key="1">
    <citation type="submission" date="2019-07" db="EMBL/GenBank/DDBJ databases">
        <title>Whole genome shotgun sequence of Reyranella soli NBRC 108950.</title>
        <authorList>
            <person name="Hosoyama A."/>
            <person name="Uohara A."/>
            <person name="Ohji S."/>
            <person name="Ichikawa N."/>
        </authorList>
    </citation>
    <scope>NUCLEOTIDE SEQUENCE [LARGE SCALE GENOMIC DNA]</scope>
    <source>
        <strain evidence="8 9">NBRC 108950</strain>
    </source>
</reference>
<feature type="binding site" evidence="6">
    <location>
        <position position="60"/>
    </location>
    <ligand>
        <name>FMN</name>
        <dbReference type="ChEBI" id="CHEBI:58210"/>
    </ligand>
</feature>
<feature type="binding site" evidence="6">
    <location>
        <position position="165"/>
    </location>
    <ligand>
        <name>FMN</name>
        <dbReference type="ChEBI" id="CHEBI:58210"/>
    </ligand>
</feature>
<sequence>MVAKPAHQMKLGYFLFPTGHHVAAWRHPDASPCSAIDFKAFVHQIQSAERAKFDMGFLADNDAFAGGGGRTIEADLDALSRTSIRYTAQFEPITLLSALSAVSDHIGLVSTVSTTYNDPFNVARKFASLDCLSGGRAGWNVVTSSNFNAAQNFSMDHHPSHAERYRRADEFVDVVLGLWDSWDDDAFLHDKGSGRYFDPRKVRFLDHKGRYYSVRGPLNVPRSPQGRPVVIQAGTSEPAMEQAARTAEVVFTVQQTVEESRRFSRDLRARLPRFGRRQESLKIMPGVCCVVADSRAEAEDSYAVFEELIQPEVGLMMLNSTVGLDLSGYPLDMRLESLPDTDGHKGRQKLMLDMGIRENLTVAQLARRAAGTRGHWTVLGTTKDIADALEERFVEGEVDGFNVMAPLLPQGMDRFIETVIPELRRRGLFRTEYEGKTLRENLGLPWPDVHEPRLQAAE</sequence>
<protein>
    <submittedName>
        <fullName evidence="8">Monooxygenase</fullName>
    </submittedName>
</protein>
<feature type="domain" description="Luciferase-like" evidence="7">
    <location>
        <begin position="21"/>
        <end position="334"/>
    </location>
</feature>
<dbReference type="InterPro" id="IPR051260">
    <property type="entry name" value="Diverse_substr_monoxygenases"/>
</dbReference>
<keyword evidence="2 6" id="KW-0288">FMN</keyword>
<evidence type="ECO:0000313" key="8">
    <source>
        <dbReference type="EMBL" id="GEP55996.1"/>
    </source>
</evidence>
<dbReference type="GO" id="GO:0016705">
    <property type="term" value="F:oxidoreductase activity, acting on paired donors, with incorporation or reduction of molecular oxygen"/>
    <property type="evidence" value="ECO:0007669"/>
    <property type="project" value="InterPro"/>
</dbReference>
<dbReference type="PANTHER" id="PTHR30011">
    <property type="entry name" value="ALKANESULFONATE MONOOXYGENASE-RELATED"/>
    <property type="match status" value="1"/>
</dbReference>
<gene>
    <name evidence="8" type="ORF">RSO01_31620</name>
</gene>
<keyword evidence="9" id="KW-1185">Reference proteome</keyword>
<dbReference type="PANTHER" id="PTHR30011:SF16">
    <property type="entry name" value="C2H2 FINGER DOMAIN TRANSCRIPTION FACTOR (EUROFUNG)-RELATED"/>
    <property type="match status" value="1"/>
</dbReference>
<organism evidence="8 9">
    <name type="scientific">Reyranella soli</name>
    <dbReference type="NCBI Taxonomy" id="1230389"/>
    <lineage>
        <taxon>Bacteria</taxon>
        <taxon>Pseudomonadati</taxon>
        <taxon>Pseudomonadota</taxon>
        <taxon>Alphaproteobacteria</taxon>
        <taxon>Hyphomicrobiales</taxon>
        <taxon>Reyranellaceae</taxon>
        <taxon>Reyranella</taxon>
    </lineage>
</organism>
<comment type="caution">
    <text evidence="8">The sequence shown here is derived from an EMBL/GenBank/DDBJ whole genome shotgun (WGS) entry which is preliminary data.</text>
</comment>
<dbReference type="AlphaFoldDB" id="A0A512NAJ4"/>
<evidence type="ECO:0000256" key="4">
    <source>
        <dbReference type="ARBA" id="ARBA00023033"/>
    </source>
</evidence>
<evidence type="ECO:0000259" key="7">
    <source>
        <dbReference type="Pfam" id="PF00296"/>
    </source>
</evidence>
<dbReference type="GO" id="GO:0004497">
    <property type="term" value="F:monooxygenase activity"/>
    <property type="evidence" value="ECO:0007669"/>
    <property type="project" value="UniProtKB-KW"/>
</dbReference>
<evidence type="ECO:0000256" key="6">
    <source>
        <dbReference type="PIRSR" id="PIRSR000337-1"/>
    </source>
</evidence>
<dbReference type="SUPFAM" id="SSF51679">
    <property type="entry name" value="Bacterial luciferase-like"/>
    <property type="match status" value="1"/>
</dbReference>
<proteinExistence type="inferred from homology"/>
<evidence type="ECO:0000256" key="2">
    <source>
        <dbReference type="ARBA" id="ARBA00022643"/>
    </source>
</evidence>
<feature type="binding site" evidence="6">
    <location>
        <position position="161"/>
    </location>
    <ligand>
        <name>FMN</name>
        <dbReference type="ChEBI" id="CHEBI:58210"/>
    </ligand>
</feature>
<dbReference type="InterPro" id="IPR036661">
    <property type="entry name" value="Luciferase-like_sf"/>
</dbReference>
<dbReference type="InterPro" id="IPR011251">
    <property type="entry name" value="Luciferase-like_dom"/>
</dbReference>
<keyword evidence="3" id="KW-0560">Oxidoreductase</keyword>
<keyword evidence="4 8" id="KW-0503">Monooxygenase</keyword>
<evidence type="ECO:0000256" key="5">
    <source>
        <dbReference type="ARBA" id="ARBA00033748"/>
    </source>
</evidence>
<accession>A0A512NAJ4</accession>
<dbReference type="CDD" id="cd01095">
    <property type="entry name" value="Nitrilotriacetate_monoxgenase"/>
    <property type="match status" value="1"/>
</dbReference>